<dbReference type="EMBL" id="KE346369">
    <property type="protein sequence ID" value="KJE95390.1"/>
    <property type="molecule type" value="Genomic_DNA"/>
</dbReference>
<dbReference type="PANTHER" id="PTHR31531:SF2">
    <property type="entry name" value="E3 UBIQUITIN-PROTEIN LIGASE E3D"/>
    <property type="match status" value="1"/>
</dbReference>
<gene>
    <name evidence="2" type="ORF">CAOG_005844</name>
</gene>
<dbReference type="GO" id="GO:0005634">
    <property type="term" value="C:nucleus"/>
    <property type="evidence" value="ECO:0007669"/>
    <property type="project" value="TreeGrafter"/>
</dbReference>
<keyword evidence="3" id="KW-1185">Reference proteome</keyword>
<feature type="region of interest" description="Disordered" evidence="1">
    <location>
        <begin position="317"/>
        <end position="356"/>
    </location>
</feature>
<dbReference type="GO" id="GO:0006513">
    <property type="term" value="P:protein monoubiquitination"/>
    <property type="evidence" value="ECO:0007669"/>
    <property type="project" value="TreeGrafter"/>
</dbReference>
<dbReference type="GO" id="GO:0043161">
    <property type="term" value="P:proteasome-mediated ubiquitin-dependent protein catabolic process"/>
    <property type="evidence" value="ECO:0007669"/>
    <property type="project" value="TreeGrafter"/>
</dbReference>
<feature type="region of interest" description="Disordered" evidence="1">
    <location>
        <begin position="221"/>
        <end position="249"/>
    </location>
</feature>
<sequence length="602" mass="65580">MYFAVLLPRLGAIHLTVRLALRVKRSSAIQSPALPAVAIERDSANPASTTAAAANHDSSDGLLRLRIRLVGADHGQSDDSNEAIVALPRVEIKDAALDQAAASATCTLLQLLPDNPSRTRTDASADGAESDVVSLVLVGLRIQCNPADLALATGSAKPGAEQASLVTSNSWQWLGLHDSTLLSAETDAQAALKPPLNSQQPPDQAQLERGLQCRSCQHPISVPLRPDNQRKTADAASVSPSSSTTRRTITAVHPLPSENWMELIDCWVCHKEEYKQFQRGEIQATERMCLVGETYLLLHPEDIVAYALEYEGVSSTMHHQHRHAGATKHDSTHHDHHHSEQSKSTTSTETPSPSVPAVAHQIARCPKCRAMLGRGVFHQKYDPATSTTTAVLRGVRLFKYQLLLADAADQAARRAASNAFAHHTLETFLAQELLIRLLTSQTSKFVVNGLVSSDSGSSPTQTFGLLWLFNWELSVLTDLAIPSADTPTETRESDDPWIEANKKPDSLNQKPGVQHIIRVMYKDASPAALASLPDDASRKALLEEARMWRQDANVDEMQLASETCLELMSMLRRSTLLFPESLRPGMGGMKCGFLQRIVPGHV</sequence>
<dbReference type="GO" id="GO:0031624">
    <property type="term" value="F:ubiquitin conjugating enzyme binding"/>
    <property type="evidence" value="ECO:0007669"/>
    <property type="project" value="TreeGrafter"/>
</dbReference>
<dbReference type="GO" id="GO:0051865">
    <property type="term" value="P:protein autoubiquitination"/>
    <property type="evidence" value="ECO:0007669"/>
    <property type="project" value="TreeGrafter"/>
</dbReference>
<dbReference type="GO" id="GO:0005829">
    <property type="term" value="C:cytosol"/>
    <property type="evidence" value="ECO:0007669"/>
    <property type="project" value="TreeGrafter"/>
</dbReference>
<dbReference type="AlphaFoldDB" id="A0A0D2WSU7"/>
<dbReference type="GO" id="GO:0000209">
    <property type="term" value="P:protein polyubiquitination"/>
    <property type="evidence" value="ECO:0007669"/>
    <property type="project" value="TreeGrafter"/>
</dbReference>
<feature type="region of interest" description="Disordered" evidence="1">
    <location>
        <begin position="484"/>
        <end position="508"/>
    </location>
</feature>
<feature type="compositionally biased region" description="Basic and acidic residues" evidence="1">
    <location>
        <begin position="488"/>
        <end position="505"/>
    </location>
</feature>
<evidence type="ECO:0000313" key="3">
    <source>
        <dbReference type="Proteomes" id="UP000008743"/>
    </source>
</evidence>
<dbReference type="OrthoDB" id="66510at2759"/>
<dbReference type="Pfam" id="PF09814">
    <property type="entry name" value="HECT_2"/>
    <property type="match status" value="1"/>
</dbReference>
<dbReference type="GO" id="GO:0061630">
    <property type="term" value="F:ubiquitin protein ligase activity"/>
    <property type="evidence" value="ECO:0007669"/>
    <property type="project" value="TreeGrafter"/>
</dbReference>
<dbReference type="GO" id="GO:0000151">
    <property type="term" value="C:ubiquitin ligase complex"/>
    <property type="evidence" value="ECO:0007669"/>
    <property type="project" value="TreeGrafter"/>
</dbReference>
<evidence type="ECO:0000313" key="2">
    <source>
        <dbReference type="EMBL" id="KJE95390.1"/>
    </source>
</evidence>
<protein>
    <submittedName>
        <fullName evidence="2">Uncharacterized protein</fullName>
    </submittedName>
</protein>
<dbReference type="InterPro" id="IPR019193">
    <property type="entry name" value="UBQ-conj_enz_E2-bd_prot"/>
</dbReference>
<dbReference type="STRING" id="595528.A0A0D2WSU7"/>
<dbReference type="PhylomeDB" id="A0A0D2WSU7"/>
<dbReference type="RefSeq" id="XP_004345434.1">
    <property type="nucleotide sequence ID" value="XM_004345384.2"/>
</dbReference>
<feature type="compositionally biased region" description="Basic and acidic residues" evidence="1">
    <location>
        <begin position="327"/>
        <end position="341"/>
    </location>
</feature>
<name>A0A0D2WSU7_CAPO3</name>
<proteinExistence type="predicted"/>
<evidence type="ECO:0000256" key="1">
    <source>
        <dbReference type="SAM" id="MobiDB-lite"/>
    </source>
</evidence>
<dbReference type="InParanoid" id="A0A0D2WSU7"/>
<accession>A0A0D2WSU7</accession>
<reference evidence="3" key="1">
    <citation type="submission" date="2011-02" db="EMBL/GenBank/DDBJ databases">
        <title>The Genome Sequence of Capsaspora owczarzaki ATCC 30864.</title>
        <authorList>
            <person name="Russ C."/>
            <person name="Cuomo C."/>
            <person name="Burger G."/>
            <person name="Gray M.W."/>
            <person name="Holland P.W.H."/>
            <person name="King N."/>
            <person name="Lang F.B.F."/>
            <person name="Roger A.J."/>
            <person name="Ruiz-Trillo I."/>
            <person name="Young S.K."/>
            <person name="Zeng Q."/>
            <person name="Gargeya S."/>
            <person name="Alvarado L."/>
            <person name="Berlin A."/>
            <person name="Chapman S.B."/>
            <person name="Chen Z."/>
            <person name="Freedman E."/>
            <person name="Gellesch M."/>
            <person name="Goldberg J."/>
            <person name="Griggs A."/>
            <person name="Gujja S."/>
            <person name="Heilman E."/>
            <person name="Heiman D."/>
            <person name="Howarth C."/>
            <person name="Mehta T."/>
            <person name="Neiman D."/>
            <person name="Pearson M."/>
            <person name="Roberts A."/>
            <person name="Saif S."/>
            <person name="Shea T."/>
            <person name="Shenoy N."/>
            <person name="Sisk P."/>
            <person name="Stolte C."/>
            <person name="Sykes S."/>
            <person name="White J."/>
            <person name="Yandava C."/>
            <person name="Haas B."/>
            <person name="Nusbaum C."/>
            <person name="Birren B."/>
        </authorList>
    </citation>
    <scope>NUCLEOTIDE SEQUENCE</scope>
    <source>
        <strain evidence="3">ATCC 30864</strain>
    </source>
</reference>
<feature type="compositionally biased region" description="Low complexity" evidence="1">
    <location>
        <begin position="234"/>
        <end position="249"/>
    </location>
</feature>
<dbReference type="Proteomes" id="UP000008743">
    <property type="component" value="Unassembled WGS sequence"/>
</dbReference>
<dbReference type="GO" id="GO:0030332">
    <property type="term" value="F:cyclin binding"/>
    <property type="evidence" value="ECO:0007669"/>
    <property type="project" value="TreeGrafter"/>
</dbReference>
<dbReference type="PANTHER" id="PTHR31531">
    <property type="entry name" value="E3 UBIQUITIN-PROTEIN LIGASE E3D FAMILY MEMBER"/>
    <property type="match status" value="1"/>
</dbReference>
<organism evidence="2 3">
    <name type="scientific">Capsaspora owczarzaki (strain ATCC 30864)</name>
    <dbReference type="NCBI Taxonomy" id="595528"/>
    <lineage>
        <taxon>Eukaryota</taxon>
        <taxon>Filasterea</taxon>
        <taxon>Capsaspora</taxon>
    </lineage>
</organism>
<feature type="compositionally biased region" description="Low complexity" evidence="1">
    <location>
        <begin position="342"/>
        <end position="352"/>
    </location>
</feature>